<dbReference type="HAMAP" id="MF_00122">
    <property type="entry name" value="GatC"/>
    <property type="match status" value="1"/>
</dbReference>
<keyword evidence="6" id="KW-0648">Protein biosynthesis</keyword>
<dbReference type="NCBIfam" id="TIGR00135">
    <property type="entry name" value="gatC"/>
    <property type="match status" value="1"/>
</dbReference>
<evidence type="ECO:0000256" key="6">
    <source>
        <dbReference type="HAMAP-Rule" id="MF_00122"/>
    </source>
</evidence>
<dbReference type="InterPro" id="IPR003837">
    <property type="entry name" value="GatC"/>
</dbReference>
<keyword evidence="6" id="KW-0067">ATP-binding</keyword>
<comment type="caution">
    <text evidence="7">The sequence shown here is derived from an EMBL/GenBank/DDBJ whole genome shotgun (WGS) entry which is preliminary data.</text>
</comment>
<dbReference type="GO" id="GO:0006412">
    <property type="term" value="P:translation"/>
    <property type="evidence" value="ECO:0007669"/>
    <property type="project" value="UniProtKB-UniRule"/>
</dbReference>
<protein>
    <recommendedName>
        <fullName evidence="6">Aspartyl/glutamyl-tRNA(Asn/Gln) amidotransferase subunit C</fullName>
        <shortName evidence="6">Asp/Glu-ADT subunit C</shortName>
        <ecNumber evidence="6">6.3.5.-</ecNumber>
    </recommendedName>
</protein>
<dbReference type="PANTHER" id="PTHR15004:SF0">
    <property type="entry name" value="GLUTAMYL-TRNA(GLN) AMIDOTRANSFERASE SUBUNIT C, MITOCHONDRIAL"/>
    <property type="match status" value="1"/>
</dbReference>
<evidence type="ECO:0000313" key="8">
    <source>
        <dbReference type="Proteomes" id="UP000757900"/>
    </source>
</evidence>
<dbReference type="GO" id="GO:0070681">
    <property type="term" value="P:glutaminyl-tRNAGln biosynthesis via transamidation"/>
    <property type="evidence" value="ECO:0007669"/>
    <property type="project" value="TreeGrafter"/>
</dbReference>
<evidence type="ECO:0000256" key="1">
    <source>
        <dbReference type="ARBA" id="ARBA00010757"/>
    </source>
</evidence>
<evidence type="ECO:0000256" key="5">
    <source>
        <dbReference type="ARBA" id="ARBA00047913"/>
    </source>
</evidence>
<dbReference type="EMBL" id="JABZFV010000007">
    <property type="protein sequence ID" value="MBF0934245.1"/>
    <property type="molecule type" value="Genomic_DNA"/>
</dbReference>
<sequence length="98" mass="10905">MVQPADIKHVAKLAKLSFDDSKIDAFTEEFNAIIDFVEQLEQVDTQGVAPTYHGNQLINVFREDKAQAGVKRELLLANVKTSKDGFIQVPAIMESEEA</sequence>
<evidence type="ECO:0000256" key="3">
    <source>
        <dbReference type="ARBA" id="ARBA00024799"/>
    </source>
</evidence>
<dbReference type="Gene3D" id="1.10.20.60">
    <property type="entry name" value="Glu-tRNAGln amidotransferase C subunit, N-terminal domain"/>
    <property type="match status" value="1"/>
</dbReference>
<dbReference type="GO" id="GO:0006450">
    <property type="term" value="P:regulation of translational fidelity"/>
    <property type="evidence" value="ECO:0007669"/>
    <property type="project" value="InterPro"/>
</dbReference>
<dbReference type="Proteomes" id="UP000757900">
    <property type="component" value="Unassembled WGS sequence"/>
</dbReference>
<evidence type="ECO:0000256" key="4">
    <source>
        <dbReference type="ARBA" id="ARBA00047380"/>
    </source>
</evidence>
<dbReference type="InterPro" id="IPR036113">
    <property type="entry name" value="Asp/Glu-ADT_sf_sub_c"/>
</dbReference>
<accession>A0A929MTD7</accession>
<dbReference type="GO" id="GO:0005524">
    <property type="term" value="F:ATP binding"/>
    <property type="evidence" value="ECO:0007669"/>
    <property type="project" value="UniProtKB-KW"/>
</dbReference>
<comment type="catalytic activity">
    <reaction evidence="4 6">
        <text>L-aspartyl-tRNA(Asn) + L-glutamine + ATP + H2O = L-asparaginyl-tRNA(Asn) + L-glutamate + ADP + phosphate + 2 H(+)</text>
        <dbReference type="Rhea" id="RHEA:14513"/>
        <dbReference type="Rhea" id="RHEA-COMP:9674"/>
        <dbReference type="Rhea" id="RHEA-COMP:9677"/>
        <dbReference type="ChEBI" id="CHEBI:15377"/>
        <dbReference type="ChEBI" id="CHEBI:15378"/>
        <dbReference type="ChEBI" id="CHEBI:29985"/>
        <dbReference type="ChEBI" id="CHEBI:30616"/>
        <dbReference type="ChEBI" id="CHEBI:43474"/>
        <dbReference type="ChEBI" id="CHEBI:58359"/>
        <dbReference type="ChEBI" id="CHEBI:78515"/>
        <dbReference type="ChEBI" id="CHEBI:78516"/>
        <dbReference type="ChEBI" id="CHEBI:456216"/>
    </reaction>
</comment>
<gene>
    <name evidence="6 7" type="primary">gatC</name>
    <name evidence="7" type="ORF">HXK00_01215</name>
</gene>
<proteinExistence type="inferred from homology"/>
<keyword evidence="6" id="KW-0436">Ligase</keyword>
<reference evidence="7" key="1">
    <citation type="submission" date="2020-04" db="EMBL/GenBank/DDBJ databases">
        <title>Deep metagenomics examines the oral microbiome during advanced dental caries in children, revealing novel taxa and co-occurrences with host molecules.</title>
        <authorList>
            <person name="Baker J.L."/>
            <person name="Morton J.T."/>
            <person name="Dinis M."/>
            <person name="Alvarez R."/>
            <person name="Tran N.C."/>
            <person name="Knight R."/>
            <person name="Edlund A."/>
        </authorList>
    </citation>
    <scope>NUCLEOTIDE SEQUENCE</scope>
    <source>
        <strain evidence="7">JCVI_23_bin.16</strain>
    </source>
</reference>
<dbReference type="SUPFAM" id="SSF141000">
    <property type="entry name" value="Glu-tRNAGln amidotransferase C subunit"/>
    <property type="match status" value="1"/>
</dbReference>
<name>A0A929MTD7_ABIDE</name>
<dbReference type="RefSeq" id="WP_268442122.1">
    <property type="nucleotide sequence ID" value="NZ_CAJPUI010000002.1"/>
</dbReference>
<comment type="similarity">
    <text evidence="1 6">Belongs to the GatC family.</text>
</comment>
<comment type="function">
    <text evidence="3 6">Allows the formation of correctly charged Asn-tRNA(Asn) or Gln-tRNA(Gln) through the transamidation of misacylated Asp-tRNA(Asn) or Glu-tRNA(Gln) in organisms which lack either or both of asparaginyl-tRNA or glutaminyl-tRNA synthetases. The reaction takes place in the presence of glutamine and ATP through an activated phospho-Asp-tRNA(Asn) or phospho-Glu-tRNA(Gln).</text>
</comment>
<dbReference type="PANTHER" id="PTHR15004">
    <property type="entry name" value="GLUTAMYL-TRNA(GLN) AMIDOTRANSFERASE SUBUNIT C, MITOCHONDRIAL"/>
    <property type="match status" value="1"/>
</dbReference>
<evidence type="ECO:0000313" key="7">
    <source>
        <dbReference type="EMBL" id="MBF0934245.1"/>
    </source>
</evidence>
<organism evidence="7 8">
    <name type="scientific">Abiotrophia defectiva</name>
    <name type="common">Streptococcus defectivus</name>
    <dbReference type="NCBI Taxonomy" id="46125"/>
    <lineage>
        <taxon>Bacteria</taxon>
        <taxon>Bacillati</taxon>
        <taxon>Bacillota</taxon>
        <taxon>Bacilli</taxon>
        <taxon>Lactobacillales</taxon>
        <taxon>Aerococcaceae</taxon>
        <taxon>Abiotrophia</taxon>
    </lineage>
</organism>
<comment type="catalytic activity">
    <reaction evidence="5 6">
        <text>L-glutamyl-tRNA(Gln) + L-glutamine + ATP + H2O = L-glutaminyl-tRNA(Gln) + L-glutamate + ADP + phosphate + H(+)</text>
        <dbReference type="Rhea" id="RHEA:17521"/>
        <dbReference type="Rhea" id="RHEA-COMP:9681"/>
        <dbReference type="Rhea" id="RHEA-COMP:9684"/>
        <dbReference type="ChEBI" id="CHEBI:15377"/>
        <dbReference type="ChEBI" id="CHEBI:15378"/>
        <dbReference type="ChEBI" id="CHEBI:29985"/>
        <dbReference type="ChEBI" id="CHEBI:30616"/>
        <dbReference type="ChEBI" id="CHEBI:43474"/>
        <dbReference type="ChEBI" id="CHEBI:58359"/>
        <dbReference type="ChEBI" id="CHEBI:78520"/>
        <dbReference type="ChEBI" id="CHEBI:78521"/>
        <dbReference type="ChEBI" id="CHEBI:456216"/>
    </reaction>
</comment>
<comment type="subunit">
    <text evidence="2 6">Heterotrimer of A, B and C subunits.</text>
</comment>
<dbReference type="Pfam" id="PF02686">
    <property type="entry name" value="GatC"/>
    <property type="match status" value="1"/>
</dbReference>
<evidence type="ECO:0000256" key="2">
    <source>
        <dbReference type="ARBA" id="ARBA00011123"/>
    </source>
</evidence>
<keyword evidence="6" id="KW-0547">Nucleotide-binding</keyword>
<dbReference type="AlphaFoldDB" id="A0A929MTD7"/>
<dbReference type="EC" id="6.3.5.-" evidence="6"/>
<dbReference type="GO" id="GO:0050567">
    <property type="term" value="F:glutaminyl-tRNA synthase (glutamine-hydrolyzing) activity"/>
    <property type="evidence" value="ECO:0007669"/>
    <property type="project" value="UniProtKB-UniRule"/>
</dbReference>